<proteinExistence type="predicted"/>
<dbReference type="EMBL" id="KN833701">
    <property type="protein sequence ID" value="KIK26615.1"/>
    <property type="molecule type" value="Genomic_DNA"/>
</dbReference>
<name>A0A0C9YNL5_9AGAM</name>
<gene>
    <name evidence="1" type="ORF">PISMIDRAFT_264928</name>
</gene>
<sequence>MRNLTEIAGFGRISDQKACCKQAQICLCSVCCLAAKELTASKRQTSVLPSTFPRLTLPSLPTATSFQVFCEGSRQPLFSLRPYTIFYDVLFFRVLFVCIKLFSQLIGLPTQTRTTFCGISPTLSSRFVGQSN</sequence>
<reference evidence="2" key="2">
    <citation type="submission" date="2015-01" db="EMBL/GenBank/DDBJ databases">
        <title>Evolutionary Origins and Diversification of the Mycorrhizal Mutualists.</title>
        <authorList>
            <consortium name="DOE Joint Genome Institute"/>
            <consortium name="Mycorrhizal Genomics Consortium"/>
            <person name="Kohler A."/>
            <person name="Kuo A."/>
            <person name="Nagy L.G."/>
            <person name="Floudas D."/>
            <person name="Copeland A."/>
            <person name="Barry K.W."/>
            <person name="Cichocki N."/>
            <person name="Veneault-Fourrey C."/>
            <person name="LaButti K."/>
            <person name="Lindquist E.A."/>
            <person name="Lipzen A."/>
            <person name="Lundell T."/>
            <person name="Morin E."/>
            <person name="Murat C."/>
            <person name="Riley R."/>
            <person name="Ohm R."/>
            <person name="Sun H."/>
            <person name="Tunlid A."/>
            <person name="Henrissat B."/>
            <person name="Grigoriev I.V."/>
            <person name="Hibbett D.S."/>
            <person name="Martin F."/>
        </authorList>
    </citation>
    <scope>NUCLEOTIDE SEQUENCE [LARGE SCALE GENOMIC DNA]</scope>
    <source>
        <strain evidence="2">441</strain>
    </source>
</reference>
<dbReference type="Proteomes" id="UP000054018">
    <property type="component" value="Unassembled WGS sequence"/>
</dbReference>
<protein>
    <submittedName>
        <fullName evidence="1">Uncharacterized protein</fullName>
    </submittedName>
</protein>
<dbReference type="HOGENOM" id="CLU_1917885_0_0_1"/>
<accession>A0A0C9YNL5</accession>
<organism evidence="1 2">
    <name type="scientific">Pisolithus microcarpus 441</name>
    <dbReference type="NCBI Taxonomy" id="765257"/>
    <lineage>
        <taxon>Eukaryota</taxon>
        <taxon>Fungi</taxon>
        <taxon>Dikarya</taxon>
        <taxon>Basidiomycota</taxon>
        <taxon>Agaricomycotina</taxon>
        <taxon>Agaricomycetes</taxon>
        <taxon>Agaricomycetidae</taxon>
        <taxon>Boletales</taxon>
        <taxon>Sclerodermatineae</taxon>
        <taxon>Pisolithaceae</taxon>
        <taxon>Pisolithus</taxon>
    </lineage>
</organism>
<evidence type="ECO:0000313" key="1">
    <source>
        <dbReference type="EMBL" id="KIK26615.1"/>
    </source>
</evidence>
<evidence type="ECO:0000313" key="2">
    <source>
        <dbReference type="Proteomes" id="UP000054018"/>
    </source>
</evidence>
<keyword evidence="2" id="KW-1185">Reference proteome</keyword>
<reference evidence="1 2" key="1">
    <citation type="submission" date="2014-04" db="EMBL/GenBank/DDBJ databases">
        <authorList>
            <consortium name="DOE Joint Genome Institute"/>
            <person name="Kuo A."/>
            <person name="Kohler A."/>
            <person name="Costa M.D."/>
            <person name="Nagy L.G."/>
            <person name="Floudas D."/>
            <person name="Copeland A."/>
            <person name="Barry K.W."/>
            <person name="Cichocki N."/>
            <person name="Veneault-Fourrey C."/>
            <person name="LaButti K."/>
            <person name="Lindquist E.A."/>
            <person name="Lipzen A."/>
            <person name="Lundell T."/>
            <person name="Morin E."/>
            <person name="Murat C."/>
            <person name="Sun H."/>
            <person name="Tunlid A."/>
            <person name="Henrissat B."/>
            <person name="Grigoriev I.V."/>
            <person name="Hibbett D.S."/>
            <person name="Martin F."/>
            <person name="Nordberg H.P."/>
            <person name="Cantor M.N."/>
            <person name="Hua S.X."/>
        </authorList>
    </citation>
    <scope>NUCLEOTIDE SEQUENCE [LARGE SCALE GENOMIC DNA]</scope>
    <source>
        <strain evidence="1 2">441</strain>
    </source>
</reference>
<dbReference type="AlphaFoldDB" id="A0A0C9YNL5"/>